<accession>A0A1W6AJ19</accession>
<dbReference type="Proteomes" id="UP000192932">
    <property type="component" value="Plasmid unnamed3"/>
</dbReference>
<sequence>MSTKYTALRGKVVIKEEFKELVNLINNGHWKEAIIKYPFLKEYYKVKGSTDVPFSKNTITVFTNPDLSSSMYGELPLEADPGHWSTDRSYFTDLQGLEWSFITCLSDYPDGNELNKTPIDSFINVVLTKVASHIIRLEEYYQEWDYESVGYNFDQTFKNKIVRTSKFSYICNKCERPVFFCDGEC</sequence>
<organism evidence="1 2">
    <name type="scientific">Bacillus mycoides</name>
    <dbReference type="NCBI Taxonomy" id="1405"/>
    <lineage>
        <taxon>Bacteria</taxon>
        <taxon>Bacillati</taxon>
        <taxon>Bacillota</taxon>
        <taxon>Bacilli</taxon>
        <taxon>Bacillales</taxon>
        <taxon>Bacillaceae</taxon>
        <taxon>Bacillus</taxon>
        <taxon>Bacillus cereus group</taxon>
    </lineage>
</organism>
<protein>
    <submittedName>
        <fullName evidence="1">Uncharacterized protein</fullName>
    </submittedName>
</protein>
<dbReference type="AlphaFoldDB" id="A0A1W6AJ19"/>
<evidence type="ECO:0000313" key="1">
    <source>
        <dbReference type="EMBL" id="ARJ25785.1"/>
    </source>
</evidence>
<reference evidence="1 2" key="1">
    <citation type="submission" date="2017-04" db="EMBL/GenBank/DDBJ databases">
        <title>The Characteristic of a Fine Plant Growth-Promoting Rhizobacteria Bacillus mycoides Gnyt1 and its Whole Genome Sequencing Analysis.</title>
        <authorList>
            <person name="Li J.H."/>
            <person name="Yao T."/>
        </authorList>
    </citation>
    <scope>NUCLEOTIDE SEQUENCE [LARGE SCALE GENOMIC DNA]</scope>
    <source>
        <strain evidence="1 2">Gnyt1</strain>
        <plasmid evidence="2">Plasmid unnamed3</plasmid>
    </source>
</reference>
<name>A0A1W6AJ19_BACMY</name>
<keyword evidence="1" id="KW-0614">Plasmid</keyword>
<evidence type="ECO:0000313" key="2">
    <source>
        <dbReference type="Proteomes" id="UP000192932"/>
    </source>
</evidence>
<dbReference type="RefSeq" id="WP_016099570.1">
    <property type="nucleotide sequence ID" value="NZ_CP020746.1"/>
</dbReference>
<proteinExistence type="predicted"/>
<gene>
    <name evidence="1" type="ORF">B7492_32640</name>
</gene>
<geneLocation type="plasmid" evidence="1 2">
    <name>unnamed3</name>
</geneLocation>
<dbReference type="EMBL" id="CP020746">
    <property type="protein sequence ID" value="ARJ25785.1"/>
    <property type="molecule type" value="Genomic_DNA"/>
</dbReference>